<proteinExistence type="inferred from homology"/>
<dbReference type="Gene3D" id="1.25.40.20">
    <property type="entry name" value="Ankyrin repeat-containing domain"/>
    <property type="match status" value="1"/>
</dbReference>
<dbReference type="AlphaFoldDB" id="A0A2P6TLX3"/>
<dbReference type="OrthoDB" id="339325at2759"/>
<dbReference type="GO" id="GO:0004674">
    <property type="term" value="F:protein serine/threonine kinase activity"/>
    <property type="evidence" value="ECO:0007669"/>
    <property type="project" value="UniProtKB-KW"/>
</dbReference>
<keyword evidence="5 11" id="KW-0418">Kinase</keyword>
<evidence type="ECO:0000256" key="5">
    <source>
        <dbReference type="ARBA" id="ARBA00022777"/>
    </source>
</evidence>
<dbReference type="CDD" id="cd19357">
    <property type="entry name" value="TenA_E_At3g16990-like"/>
    <property type="match status" value="1"/>
</dbReference>
<reference evidence="11 12" key="1">
    <citation type="journal article" date="2018" name="Plant J.">
        <title>Genome sequences of Chlorella sorokiniana UTEX 1602 and Micractinium conductrix SAG 241.80: implications to maltose excretion by a green alga.</title>
        <authorList>
            <person name="Arriola M.B."/>
            <person name="Velmurugan N."/>
            <person name="Zhang Y."/>
            <person name="Plunkett M.H."/>
            <person name="Hondzo H."/>
            <person name="Barney B.M."/>
        </authorList>
    </citation>
    <scope>NUCLEOTIDE SEQUENCE [LARGE SCALE GENOMIC DNA]</scope>
    <source>
        <strain evidence="12">UTEX 1602</strain>
    </source>
</reference>
<comment type="caution">
    <text evidence="11">The sequence shown here is derived from an EMBL/GenBank/DDBJ whole genome shotgun (WGS) entry which is preliminary data.</text>
</comment>
<dbReference type="InterPro" id="IPR004305">
    <property type="entry name" value="Thiaminase-2/PQQC"/>
</dbReference>
<keyword evidence="3" id="KW-0808">Transferase</keyword>
<dbReference type="InterPro" id="IPR001245">
    <property type="entry name" value="Ser-Thr/Tyr_kinase_cat_dom"/>
</dbReference>
<keyword evidence="2" id="KW-0723">Serine/threonine-protein kinase</keyword>
<organism evidence="11 12">
    <name type="scientific">Chlorella sorokiniana</name>
    <name type="common">Freshwater green alga</name>
    <dbReference type="NCBI Taxonomy" id="3076"/>
    <lineage>
        <taxon>Eukaryota</taxon>
        <taxon>Viridiplantae</taxon>
        <taxon>Chlorophyta</taxon>
        <taxon>core chlorophytes</taxon>
        <taxon>Trebouxiophyceae</taxon>
        <taxon>Chlorellales</taxon>
        <taxon>Chlorellaceae</taxon>
        <taxon>Chlorella clade</taxon>
        <taxon>Chlorella</taxon>
    </lineage>
</organism>
<dbReference type="PANTHER" id="PTHR44329:SF298">
    <property type="entry name" value="MIXED LINEAGE KINASE DOMAIN-LIKE PROTEIN"/>
    <property type="match status" value="1"/>
</dbReference>
<dbReference type="SUPFAM" id="SSF48403">
    <property type="entry name" value="Ankyrin repeat"/>
    <property type="match status" value="1"/>
</dbReference>
<dbReference type="CDD" id="cd13999">
    <property type="entry name" value="STKc_MAP3K-like"/>
    <property type="match status" value="1"/>
</dbReference>
<dbReference type="InterPro" id="IPR011009">
    <property type="entry name" value="Kinase-like_dom_sf"/>
</dbReference>
<evidence type="ECO:0000256" key="2">
    <source>
        <dbReference type="ARBA" id="ARBA00022527"/>
    </source>
</evidence>
<dbReference type="PROSITE" id="PS50011">
    <property type="entry name" value="PROTEIN_KINASE_DOM"/>
    <property type="match status" value="2"/>
</dbReference>
<dbReference type="SUPFAM" id="SSF56112">
    <property type="entry name" value="Protein kinase-like (PK-like)"/>
    <property type="match status" value="2"/>
</dbReference>
<dbReference type="InterPro" id="IPR008271">
    <property type="entry name" value="Ser/Thr_kinase_AS"/>
</dbReference>
<dbReference type="Pfam" id="PF03070">
    <property type="entry name" value="TENA_THI-4"/>
    <property type="match status" value="1"/>
</dbReference>
<dbReference type="Proteomes" id="UP000239899">
    <property type="component" value="Unassembled WGS sequence"/>
</dbReference>
<evidence type="ECO:0000313" key="11">
    <source>
        <dbReference type="EMBL" id="PRW45340.1"/>
    </source>
</evidence>
<keyword evidence="6 8" id="KW-0067">ATP-binding</keyword>
<dbReference type="InterPro" id="IPR036770">
    <property type="entry name" value="Ankyrin_rpt-contain_sf"/>
</dbReference>
<dbReference type="SMART" id="SM00220">
    <property type="entry name" value="S_TKc"/>
    <property type="match status" value="2"/>
</dbReference>
<dbReference type="InterPro" id="IPR017441">
    <property type="entry name" value="Protein_kinase_ATP_BS"/>
</dbReference>
<sequence>MAACADILSHHQDEWKGAVTHRFLTAVQDGTIQAQQFDAWLVQDGLFAREFTRFQAHALAKAPVAHFDLLLSGMGALQDELRWFADLTRKRGLSLEVAPSNTCSKYITFMANCAKQPYACHAVALWAIEKAYHDAWHTHMPGMPAPYHHYAERWGSLAFGDYVDALQRQADEALAAASAAERQEAEALFVQRGIGGSARRRSQQGSGKPAHPVNDLPWTLEMGSSPSKAAGDPWAACQAGALRALSQWLDSGGDPNAVDAAQGRGSLLHAAAAAGQTDCVKLLLRQGANIDLEVECLGTPLHAAAARGAGTVGVLLDYGARPDVRFQGRTAAELADAKGFPATASLIRARMAEHHPALLDAAQDAEALSVSSLGSGAGADSGGGSAALGDPLLSFVWRTPAVVAAAPQAAADEELLETVGSRLGVTSAAATSTAQLEGALLLQHTPSPIKQSDLGAVTSSMLDIRPWQIPVGELALQLKLWHDTVVAVSVLEIARSGSPPLSPRSIAAKLSEAKRLQEWCPLMASLRHPNVVQFMGACISPLAIVTEYCARGSLCDVLKDAKLHPDRMALLSWRRRLTMALDAARGMVYLQKRGILHGNLKSSNLLVESTWRVKVADYLMLKIVDCDGTDLNPRWLAPEQINGDEATPASDVFSMGMVMWELLTFELPWPNRSNWSIVGKLLSGRRMEVPPRDQLPGPDTRTFAGLDGYVALMRRCWAQLPDERPSFEDISQELRSLLGSFAVDFRAWSVKFEDLRMQKVVGEGSFGMVYKAKLHETLVAVKVLLVYEEAQQAAERNALHTITDPIAASLQQECSLMATLRHPNIVQFMGVSTCPPAMITEYCSRGSLAKVLKAARQAPLSWPRRLTMALDAAKGMLYLHMRGIVHRDLKSPNLLVEATWRVKVADFNLSKLLGASGTASEGGLRRYSRCCWPLSGGGRQVAGPPGSAGSGGASQSPVGSGTLSNLNPRWAAPELLNGQEATFASDVFSWGVVMWELLTLERPWANMNTWPLHTQLKNGKRQLEVPPRDELPGPDTRTFAGLEDYVALMRRCLAQRPNERPSFEEVIHELRSLLEALTAAPGR</sequence>
<evidence type="ECO:0000256" key="9">
    <source>
        <dbReference type="SAM" id="MobiDB-lite"/>
    </source>
</evidence>
<dbReference type="InterPro" id="IPR051681">
    <property type="entry name" value="Ser/Thr_Kinases-Pseudokinases"/>
</dbReference>
<dbReference type="Pfam" id="PF07714">
    <property type="entry name" value="PK_Tyr_Ser-Thr"/>
    <property type="match status" value="3"/>
</dbReference>
<gene>
    <name evidence="11" type="ORF">C2E21_5957</name>
</gene>
<dbReference type="PROSITE" id="PS00108">
    <property type="entry name" value="PROTEIN_KINASE_ST"/>
    <property type="match status" value="1"/>
</dbReference>
<keyword evidence="12" id="KW-1185">Reference proteome</keyword>
<dbReference type="PANTHER" id="PTHR44329">
    <property type="entry name" value="SERINE/THREONINE-PROTEIN KINASE TNNI3K-RELATED"/>
    <property type="match status" value="1"/>
</dbReference>
<dbReference type="Gene3D" id="3.30.200.20">
    <property type="entry name" value="Phosphorylase Kinase, domain 1"/>
    <property type="match status" value="1"/>
</dbReference>
<dbReference type="SMART" id="SM00248">
    <property type="entry name" value="ANK"/>
    <property type="match status" value="2"/>
</dbReference>
<dbReference type="PROSITE" id="PS50297">
    <property type="entry name" value="ANK_REP_REGION"/>
    <property type="match status" value="1"/>
</dbReference>
<dbReference type="PROSITE" id="PS00107">
    <property type="entry name" value="PROTEIN_KINASE_ATP"/>
    <property type="match status" value="1"/>
</dbReference>
<dbReference type="Gene3D" id="1.20.910.10">
    <property type="entry name" value="Heme oxygenase-like"/>
    <property type="match status" value="1"/>
</dbReference>
<feature type="compositionally biased region" description="Gly residues" evidence="9">
    <location>
        <begin position="941"/>
        <end position="952"/>
    </location>
</feature>
<evidence type="ECO:0000256" key="1">
    <source>
        <dbReference type="ARBA" id="ARBA00005843"/>
    </source>
</evidence>
<keyword evidence="4 8" id="KW-0547">Nucleotide-binding</keyword>
<feature type="binding site" evidence="8">
    <location>
        <position position="782"/>
    </location>
    <ligand>
        <name>ATP</name>
        <dbReference type="ChEBI" id="CHEBI:30616"/>
    </ligand>
</feature>
<evidence type="ECO:0000256" key="6">
    <source>
        <dbReference type="ARBA" id="ARBA00022840"/>
    </source>
</evidence>
<dbReference type="PROSITE" id="PS50088">
    <property type="entry name" value="ANK_REPEAT"/>
    <property type="match status" value="1"/>
</dbReference>
<evidence type="ECO:0000256" key="8">
    <source>
        <dbReference type="PROSITE-ProRule" id="PRU10141"/>
    </source>
</evidence>
<protein>
    <submittedName>
        <fullName evidence="11">TKL DRK kinase</fullName>
    </submittedName>
</protein>
<feature type="region of interest" description="Disordered" evidence="9">
    <location>
        <begin position="198"/>
        <end position="231"/>
    </location>
</feature>
<evidence type="ECO:0000256" key="4">
    <source>
        <dbReference type="ARBA" id="ARBA00022741"/>
    </source>
</evidence>
<evidence type="ECO:0000256" key="7">
    <source>
        <dbReference type="PROSITE-ProRule" id="PRU00023"/>
    </source>
</evidence>
<keyword evidence="7" id="KW-0040">ANK repeat</keyword>
<comment type="similarity">
    <text evidence="1">Belongs to the protein kinase superfamily. TKL Ser/Thr protein kinase family.</text>
</comment>
<dbReference type="Gene3D" id="1.10.510.10">
    <property type="entry name" value="Transferase(Phosphotransferase) domain 1"/>
    <property type="match status" value="2"/>
</dbReference>
<feature type="repeat" description="ANK" evidence="7">
    <location>
        <begin position="263"/>
        <end position="295"/>
    </location>
</feature>
<feature type="domain" description="Protein kinase" evidence="10">
    <location>
        <begin position="443"/>
        <end position="738"/>
    </location>
</feature>
<dbReference type="SUPFAM" id="SSF48613">
    <property type="entry name" value="Heme oxygenase-like"/>
    <property type="match status" value="1"/>
</dbReference>
<feature type="region of interest" description="Disordered" evidence="9">
    <location>
        <begin position="941"/>
        <end position="964"/>
    </location>
</feature>
<evidence type="ECO:0000313" key="12">
    <source>
        <dbReference type="Proteomes" id="UP000239899"/>
    </source>
</evidence>
<evidence type="ECO:0000259" key="10">
    <source>
        <dbReference type="PROSITE" id="PS50011"/>
    </source>
</evidence>
<dbReference type="GO" id="GO:0005524">
    <property type="term" value="F:ATP binding"/>
    <property type="evidence" value="ECO:0007669"/>
    <property type="project" value="UniProtKB-UniRule"/>
</dbReference>
<dbReference type="EMBL" id="LHPG02000011">
    <property type="protein sequence ID" value="PRW45340.1"/>
    <property type="molecule type" value="Genomic_DNA"/>
</dbReference>
<name>A0A2P6TLX3_CHLSO</name>
<evidence type="ECO:0000256" key="3">
    <source>
        <dbReference type="ARBA" id="ARBA00022679"/>
    </source>
</evidence>
<dbReference type="InterPro" id="IPR002110">
    <property type="entry name" value="Ankyrin_rpt"/>
</dbReference>
<dbReference type="InterPro" id="IPR000719">
    <property type="entry name" value="Prot_kinase_dom"/>
</dbReference>
<dbReference type="Pfam" id="PF12796">
    <property type="entry name" value="Ank_2"/>
    <property type="match status" value="1"/>
</dbReference>
<feature type="domain" description="Protein kinase" evidence="10">
    <location>
        <begin position="755"/>
        <end position="1074"/>
    </location>
</feature>
<dbReference type="STRING" id="3076.A0A2P6TLX3"/>
<dbReference type="GO" id="GO:0006772">
    <property type="term" value="P:thiamine metabolic process"/>
    <property type="evidence" value="ECO:0007669"/>
    <property type="project" value="UniProtKB-ARBA"/>
</dbReference>
<accession>A0A2P6TLX3</accession>
<dbReference type="InterPro" id="IPR016084">
    <property type="entry name" value="Haem_Oase-like_multi-hlx"/>
</dbReference>